<proteinExistence type="inferred from homology"/>
<dbReference type="Pfam" id="PF09157">
    <property type="entry name" value="TruB-C_2"/>
    <property type="match status" value="1"/>
</dbReference>
<dbReference type="PATRIC" id="fig|134605.3.peg.525"/>
<evidence type="ECO:0000256" key="5">
    <source>
        <dbReference type="HAMAP-Rule" id="MF_01080"/>
    </source>
</evidence>
<dbReference type="EMBL" id="LRPX01000021">
    <property type="protein sequence ID" value="KXA16171.1"/>
    <property type="molecule type" value="Genomic_DNA"/>
</dbReference>
<dbReference type="SUPFAM" id="SSF55120">
    <property type="entry name" value="Pseudouridine synthase"/>
    <property type="match status" value="1"/>
</dbReference>
<dbReference type="CDD" id="cd02573">
    <property type="entry name" value="PseudoU_synth_EcTruB"/>
    <property type="match status" value="1"/>
</dbReference>
<keyword evidence="10" id="KW-1185">Reference proteome</keyword>
<dbReference type="GO" id="GO:0160148">
    <property type="term" value="F:tRNA pseudouridine(55) synthase activity"/>
    <property type="evidence" value="ECO:0007669"/>
    <property type="project" value="UniProtKB-EC"/>
</dbReference>
<comment type="catalytic activity">
    <reaction evidence="1 5">
        <text>uridine(55) in tRNA = pseudouridine(55) in tRNA</text>
        <dbReference type="Rhea" id="RHEA:42532"/>
        <dbReference type="Rhea" id="RHEA-COMP:10101"/>
        <dbReference type="Rhea" id="RHEA-COMP:10102"/>
        <dbReference type="ChEBI" id="CHEBI:65314"/>
        <dbReference type="ChEBI" id="CHEBI:65315"/>
        <dbReference type="EC" id="5.4.99.25"/>
    </reaction>
</comment>
<dbReference type="InterPro" id="IPR020103">
    <property type="entry name" value="PsdUridine_synth_cat_dom_sf"/>
</dbReference>
<evidence type="ECO:0000313" key="10">
    <source>
        <dbReference type="Proteomes" id="UP000070617"/>
    </source>
</evidence>
<keyword evidence="4 5" id="KW-0413">Isomerase</keyword>
<comment type="similarity">
    <text evidence="2 5">Belongs to the pseudouridine synthase TruB family. Type 1 subfamily.</text>
</comment>
<dbReference type="Proteomes" id="UP000070617">
    <property type="component" value="Unassembled WGS sequence"/>
</dbReference>
<evidence type="ECO:0000256" key="1">
    <source>
        <dbReference type="ARBA" id="ARBA00000385"/>
    </source>
</evidence>
<feature type="domain" description="tRNA pseudouridylate synthase B C-terminal" evidence="8">
    <location>
        <begin position="172"/>
        <end position="214"/>
    </location>
</feature>
<evidence type="ECO:0000259" key="7">
    <source>
        <dbReference type="Pfam" id="PF09157"/>
    </source>
</evidence>
<evidence type="ECO:0000259" key="8">
    <source>
        <dbReference type="Pfam" id="PF16198"/>
    </source>
</evidence>
<feature type="active site" description="Nucleophile" evidence="5">
    <location>
        <position position="38"/>
    </location>
</feature>
<dbReference type="PANTHER" id="PTHR13767">
    <property type="entry name" value="TRNA-PSEUDOURIDINE SYNTHASE"/>
    <property type="match status" value="1"/>
</dbReference>
<dbReference type="GO" id="GO:0031119">
    <property type="term" value="P:tRNA pseudouridine synthesis"/>
    <property type="evidence" value="ECO:0007669"/>
    <property type="project" value="UniProtKB-UniRule"/>
</dbReference>
<name>A0A133NIU4_9FUSO</name>
<evidence type="ECO:0000313" key="9">
    <source>
        <dbReference type="EMBL" id="KXA16171.1"/>
    </source>
</evidence>
<comment type="caution">
    <text evidence="9">The sequence shown here is derived from an EMBL/GenBank/DDBJ whole genome shotgun (WGS) entry which is preliminary data.</text>
</comment>
<dbReference type="AlphaFoldDB" id="A0A133NIU4"/>
<evidence type="ECO:0000256" key="3">
    <source>
        <dbReference type="ARBA" id="ARBA00022694"/>
    </source>
</evidence>
<dbReference type="STRING" id="134605.HMPREF3206_00522"/>
<dbReference type="Pfam" id="PF01509">
    <property type="entry name" value="TruB_N"/>
    <property type="match status" value="1"/>
</dbReference>
<comment type="function">
    <text evidence="5">Responsible for synthesis of pseudouridine from uracil-55 in the psi GC loop of transfer RNAs.</text>
</comment>
<dbReference type="NCBIfam" id="TIGR00431">
    <property type="entry name" value="TruB"/>
    <property type="match status" value="1"/>
</dbReference>
<evidence type="ECO:0000256" key="2">
    <source>
        <dbReference type="ARBA" id="ARBA00005642"/>
    </source>
</evidence>
<dbReference type="Gene3D" id="3.30.2350.10">
    <property type="entry name" value="Pseudouridine synthase"/>
    <property type="match status" value="1"/>
</dbReference>
<dbReference type="InterPro" id="IPR032819">
    <property type="entry name" value="TruB_C"/>
</dbReference>
<dbReference type="InterPro" id="IPR014780">
    <property type="entry name" value="tRNA_psdUridine_synth_TruB"/>
</dbReference>
<keyword evidence="3 5" id="KW-0819">tRNA processing</keyword>
<feature type="domain" description="Pseudouridine synthase II N-terminal" evidence="6">
    <location>
        <begin position="23"/>
        <end position="171"/>
    </location>
</feature>
<dbReference type="GO" id="GO:1990481">
    <property type="term" value="P:mRNA pseudouridine synthesis"/>
    <property type="evidence" value="ECO:0007669"/>
    <property type="project" value="TreeGrafter"/>
</dbReference>
<sequence>MDGIIIINKEKGMSSFDVIRSLRKLLQERKIGHTGTLDPLATGVLILCLGKATRLSQEIEAQEKVYEAEMEFGYQTDTYDLEGEIVATSPKKEVKREEFEEVLSHWKGKISQIPPMYSAIKIQGKKLYELARNGIEIKREGREVEIFGIDILDFEGKKAKIRTKVSKGTYIRSLIYDIGEELGSFATMTALNRIQVGEHHLKNSYTISEIHDKINVCDFSFCIPVEEYFSFPKIQLEGEKNLILFRNGNTVIFKEKDGEYRVYQNGLFLGLGKIEKQRLKGYKYF</sequence>
<feature type="domain" description="tRNA pseudouridine synthase II TruB subfamily 1 C-terminal" evidence="7">
    <location>
        <begin position="244"/>
        <end position="279"/>
    </location>
</feature>
<dbReference type="HAMAP" id="MF_01080">
    <property type="entry name" value="TruB_bact"/>
    <property type="match status" value="1"/>
</dbReference>
<reference evidence="10" key="1">
    <citation type="submission" date="2016-01" db="EMBL/GenBank/DDBJ databases">
        <authorList>
            <person name="Mitreva M."/>
            <person name="Pepin K.H."/>
            <person name="Mihindukulasuriya K.A."/>
            <person name="Fulton R."/>
            <person name="Fronick C."/>
            <person name="O'Laughlin M."/>
            <person name="Miner T."/>
            <person name="Herter B."/>
            <person name="Rosa B.A."/>
            <person name="Cordes M."/>
            <person name="Tomlinson C."/>
            <person name="Wollam A."/>
            <person name="Palsikar V.B."/>
            <person name="Mardis E.R."/>
            <person name="Wilson R.K."/>
        </authorList>
    </citation>
    <scope>NUCLEOTIDE SEQUENCE [LARGE SCALE GENOMIC DNA]</scope>
    <source>
        <strain evidence="10">CMW8396</strain>
    </source>
</reference>
<dbReference type="RefSeq" id="WP_060793463.1">
    <property type="nucleotide sequence ID" value="NZ_KQ956517.1"/>
</dbReference>
<dbReference type="PANTHER" id="PTHR13767:SF2">
    <property type="entry name" value="PSEUDOURIDYLATE SYNTHASE TRUB1"/>
    <property type="match status" value="1"/>
</dbReference>
<accession>A0A133NIU4</accession>
<evidence type="ECO:0000259" key="6">
    <source>
        <dbReference type="Pfam" id="PF01509"/>
    </source>
</evidence>
<dbReference type="GO" id="GO:0003723">
    <property type="term" value="F:RNA binding"/>
    <property type="evidence" value="ECO:0007669"/>
    <property type="project" value="InterPro"/>
</dbReference>
<dbReference type="InterPro" id="IPR015240">
    <property type="entry name" value="tRNA_sdUridine_synth_fam1_C"/>
</dbReference>
<organism evidence="9 10">
    <name type="scientific">Fusobacterium equinum</name>
    <dbReference type="NCBI Taxonomy" id="134605"/>
    <lineage>
        <taxon>Bacteria</taxon>
        <taxon>Fusobacteriati</taxon>
        <taxon>Fusobacteriota</taxon>
        <taxon>Fusobacteriia</taxon>
        <taxon>Fusobacteriales</taxon>
        <taxon>Fusobacteriaceae</taxon>
        <taxon>Fusobacterium</taxon>
    </lineage>
</organism>
<protein>
    <recommendedName>
        <fullName evidence="5">tRNA pseudouridine synthase B</fullName>
        <ecNumber evidence="5">5.4.99.25</ecNumber>
    </recommendedName>
    <alternativeName>
        <fullName evidence="5">tRNA pseudouridine(55) synthase</fullName>
        <shortName evidence="5">Psi55 synthase</shortName>
    </alternativeName>
    <alternativeName>
        <fullName evidence="5">tRNA pseudouridylate synthase</fullName>
    </alternativeName>
    <alternativeName>
        <fullName evidence="5">tRNA-uridine isomerase</fullName>
    </alternativeName>
</protein>
<evidence type="ECO:0000256" key="4">
    <source>
        <dbReference type="ARBA" id="ARBA00023235"/>
    </source>
</evidence>
<dbReference type="Pfam" id="PF16198">
    <property type="entry name" value="TruB_C_2"/>
    <property type="match status" value="1"/>
</dbReference>
<gene>
    <name evidence="5" type="primary">truB</name>
    <name evidence="9" type="ORF">HMPREF3206_00522</name>
</gene>
<dbReference type="InterPro" id="IPR002501">
    <property type="entry name" value="PsdUridine_synth_N"/>
</dbReference>
<dbReference type="EC" id="5.4.99.25" evidence="5"/>